<organism evidence="1 2">
    <name type="scientific">Actinokineospora alba</name>
    <dbReference type="NCBI Taxonomy" id="504798"/>
    <lineage>
        <taxon>Bacteria</taxon>
        <taxon>Bacillati</taxon>
        <taxon>Actinomycetota</taxon>
        <taxon>Actinomycetes</taxon>
        <taxon>Pseudonocardiales</taxon>
        <taxon>Pseudonocardiaceae</taxon>
        <taxon>Actinokineospora</taxon>
    </lineage>
</organism>
<sequence length="186" mass="20440">MADWNWEELDTSIGGAEKIPEWVQRLLSQDAKIRENALQTLLCYVANQGSLYTAAAGVVDVLLDYLGSVGRLPAEAWHLMNYIFGAVSCDATVVVEGRTVSLDGYVKARITSLLPLVDEVVADVTIEELDGLTWVLMRLAERSFAVIEILEKHLSSAMGERRASLVQAVADARDAWEEGNQFLGDV</sequence>
<dbReference type="EMBL" id="FNJB01000008">
    <property type="protein sequence ID" value="SDP34858.1"/>
    <property type="molecule type" value="Genomic_DNA"/>
</dbReference>
<dbReference type="AlphaFoldDB" id="A0A1H0S0X3"/>
<dbReference type="RefSeq" id="WP_133794360.1">
    <property type="nucleotide sequence ID" value="NZ_FNDV01000005.1"/>
</dbReference>
<accession>A0A1H0S0X3</accession>
<gene>
    <name evidence="1" type="ORF">SAMN05192558_108198</name>
</gene>
<reference evidence="2" key="1">
    <citation type="submission" date="2016-10" db="EMBL/GenBank/DDBJ databases">
        <authorList>
            <person name="Varghese N."/>
            <person name="Submissions S."/>
        </authorList>
    </citation>
    <scope>NUCLEOTIDE SEQUENCE [LARGE SCALE GENOMIC DNA]</scope>
    <source>
        <strain evidence="2">IBRC-M 10655</strain>
    </source>
</reference>
<evidence type="ECO:0000313" key="1">
    <source>
        <dbReference type="EMBL" id="SDP34858.1"/>
    </source>
</evidence>
<keyword evidence="2" id="KW-1185">Reference proteome</keyword>
<dbReference type="OrthoDB" id="4184214at2"/>
<name>A0A1H0S0X3_9PSEU</name>
<evidence type="ECO:0000313" key="2">
    <source>
        <dbReference type="Proteomes" id="UP000199651"/>
    </source>
</evidence>
<evidence type="ECO:0008006" key="3">
    <source>
        <dbReference type="Google" id="ProtNLM"/>
    </source>
</evidence>
<dbReference type="Proteomes" id="UP000199651">
    <property type="component" value="Unassembled WGS sequence"/>
</dbReference>
<proteinExistence type="predicted"/>
<protein>
    <recommendedName>
        <fullName evidence="3">HEAT repeat-containing protein</fullName>
    </recommendedName>
</protein>